<comment type="caution">
    <text evidence="2">The sequence shown here is derived from an EMBL/GenBank/DDBJ whole genome shotgun (WGS) entry which is preliminary data.</text>
</comment>
<evidence type="ECO:0000256" key="1">
    <source>
        <dbReference type="SAM" id="MobiDB-lite"/>
    </source>
</evidence>
<dbReference type="GeneID" id="94434862"/>
<reference evidence="2 3" key="1">
    <citation type="journal article" date="2017" name="Int. J. Parasitol.">
        <title>The genome of the protozoan parasite Cystoisospora suis and a reverse vaccinology approach to identify vaccine candidates.</title>
        <authorList>
            <person name="Palmieri N."/>
            <person name="Shrestha A."/>
            <person name="Ruttkowski B."/>
            <person name="Beck T."/>
            <person name="Vogl C."/>
            <person name="Tomley F."/>
            <person name="Blake D.P."/>
            <person name="Joachim A."/>
        </authorList>
    </citation>
    <scope>NUCLEOTIDE SEQUENCE [LARGE SCALE GENOMIC DNA]</scope>
    <source>
        <strain evidence="2 3">Wien I</strain>
    </source>
</reference>
<dbReference type="RefSeq" id="XP_067916373.1">
    <property type="nucleotide sequence ID" value="XM_068071651.1"/>
</dbReference>
<dbReference type="AlphaFoldDB" id="A0A2C6K8A2"/>
<accession>A0A2C6K8A2</accession>
<dbReference type="VEuPathDB" id="ToxoDB:CSUI_011553"/>
<keyword evidence="3" id="KW-1185">Reference proteome</keyword>
<feature type="compositionally biased region" description="Basic and acidic residues" evidence="1">
    <location>
        <begin position="24"/>
        <end position="36"/>
    </location>
</feature>
<protein>
    <submittedName>
        <fullName evidence="2">Uncharacterized protein</fullName>
    </submittedName>
</protein>
<feature type="region of interest" description="Disordered" evidence="1">
    <location>
        <begin position="1"/>
        <end position="55"/>
    </location>
</feature>
<dbReference type="EMBL" id="MIGC01013490">
    <property type="protein sequence ID" value="PHJ14637.1"/>
    <property type="molecule type" value="Genomic_DNA"/>
</dbReference>
<dbReference type="Proteomes" id="UP000221165">
    <property type="component" value="Unassembled WGS sequence"/>
</dbReference>
<evidence type="ECO:0000313" key="3">
    <source>
        <dbReference type="Proteomes" id="UP000221165"/>
    </source>
</evidence>
<proteinExistence type="predicted"/>
<organism evidence="2 3">
    <name type="scientific">Cystoisospora suis</name>
    <dbReference type="NCBI Taxonomy" id="483139"/>
    <lineage>
        <taxon>Eukaryota</taxon>
        <taxon>Sar</taxon>
        <taxon>Alveolata</taxon>
        <taxon>Apicomplexa</taxon>
        <taxon>Conoidasida</taxon>
        <taxon>Coccidia</taxon>
        <taxon>Eucoccidiorida</taxon>
        <taxon>Eimeriorina</taxon>
        <taxon>Sarcocystidae</taxon>
        <taxon>Cystoisospora</taxon>
    </lineage>
</organism>
<name>A0A2C6K8A2_9APIC</name>
<sequence length="79" mass="8460">MNTRRSPSSAMGGGPGGEEEEQAEDKSGRGVGDRARRNGKGPGGTDRDYDPDQQSLAADFATEELIPCVFTYVSIFLHI</sequence>
<evidence type="ECO:0000313" key="2">
    <source>
        <dbReference type="EMBL" id="PHJ14637.1"/>
    </source>
</evidence>
<gene>
    <name evidence="2" type="ORF">CSUI_011553</name>
</gene>